<gene>
    <name evidence="1" type="ORF">HannXRQ_Chr09g0248381</name>
</gene>
<accession>A0A251TT88</accession>
<reference evidence="2" key="1">
    <citation type="journal article" date="2017" name="Nature">
        <title>The sunflower genome provides insights into oil metabolism, flowering and Asterid evolution.</title>
        <authorList>
            <person name="Badouin H."/>
            <person name="Gouzy J."/>
            <person name="Grassa C.J."/>
            <person name="Murat F."/>
            <person name="Staton S.E."/>
            <person name="Cottret L."/>
            <person name="Lelandais-Briere C."/>
            <person name="Owens G.L."/>
            <person name="Carrere S."/>
            <person name="Mayjonade B."/>
            <person name="Legrand L."/>
            <person name="Gill N."/>
            <person name="Kane N.C."/>
            <person name="Bowers J.E."/>
            <person name="Hubner S."/>
            <person name="Bellec A."/>
            <person name="Berard A."/>
            <person name="Berges H."/>
            <person name="Blanchet N."/>
            <person name="Boniface M.C."/>
            <person name="Brunel D."/>
            <person name="Catrice O."/>
            <person name="Chaidir N."/>
            <person name="Claudel C."/>
            <person name="Donnadieu C."/>
            <person name="Faraut T."/>
            <person name="Fievet G."/>
            <person name="Helmstetter N."/>
            <person name="King M."/>
            <person name="Knapp S.J."/>
            <person name="Lai Z."/>
            <person name="Le Paslier M.C."/>
            <person name="Lippi Y."/>
            <person name="Lorenzon L."/>
            <person name="Mandel J.R."/>
            <person name="Marage G."/>
            <person name="Marchand G."/>
            <person name="Marquand E."/>
            <person name="Bret-Mestries E."/>
            <person name="Morien E."/>
            <person name="Nambeesan S."/>
            <person name="Nguyen T."/>
            <person name="Pegot-Espagnet P."/>
            <person name="Pouilly N."/>
            <person name="Raftis F."/>
            <person name="Sallet E."/>
            <person name="Schiex T."/>
            <person name="Thomas J."/>
            <person name="Vandecasteele C."/>
            <person name="Vares D."/>
            <person name="Vear F."/>
            <person name="Vautrin S."/>
            <person name="Crespi M."/>
            <person name="Mangin B."/>
            <person name="Burke J.M."/>
            <person name="Salse J."/>
            <person name="Munos S."/>
            <person name="Vincourt P."/>
            <person name="Rieseberg L.H."/>
            <person name="Langlade N.B."/>
        </authorList>
    </citation>
    <scope>NUCLEOTIDE SEQUENCE [LARGE SCALE GENOMIC DNA]</scope>
    <source>
        <strain evidence="2">cv. SF193</strain>
    </source>
</reference>
<organism evidence="1 2">
    <name type="scientific">Helianthus annuus</name>
    <name type="common">Common sunflower</name>
    <dbReference type="NCBI Taxonomy" id="4232"/>
    <lineage>
        <taxon>Eukaryota</taxon>
        <taxon>Viridiplantae</taxon>
        <taxon>Streptophyta</taxon>
        <taxon>Embryophyta</taxon>
        <taxon>Tracheophyta</taxon>
        <taxon>Spermatophyta</taxon>
        <taxon>Magnoliopsida</taxon>
        <taxon>eudicotyledons</taxon>
        <taxon>Gunneridae</taxon>
        <taxon>Pentapetalae</taxon>
        <taxon>asterids</taxon>
        <taxon>campanulids</taxon>
        <taxon>Asterales</taxon>
        <taxon>Asteraceae</taxon>
        <taxon>Asteroideae</taxon>
        <taxon>Heliantheae alliance</taxon>
        <taxon>Heliantheae</taxon>
        <taxon>Helianthus</taxon>
    </lineage>
</organism>
<dbReference type="Proteomes" id="UP000215914">
    <property type="component" value="Chromosome 9"/>
</dbReference>
<name>A0A251TT88_HELAN</name>
<proteinExistence type="predicted"/>
<protein>
    <submittedName>
        <fullName evidence="1">Uncharacterized protein</fullName>
    </submittedName>
</protein>
<keyword evidence="2" id="KW-1185">Reference proteome</keyword>
<dbReference type="AlphaFoldDB" id="A0A251TT88"/>
<dbReference type="InParanoid" id="A0A251TT88"/>
<evidence type="ECO:0000313" key="1">
    <source>
        <dbReference type="EMBL" id="OTG14348.1"/>
    </source>
</evidence>
<sequence>MNGLCLQTNTWAYIFLRLLKILLQKHRILMIQCKMLVMQDLRLVIKLMKWMKVNNKI</sequence>
<dbReference type="EMBL" id="CM007898">
    <property type="protein sequence ID" value="OTG14348.1"/>
    <property type="molecule type" value="Genomic_DNA"/>
</dbReference>
<evidence type="ECO:0000313" key="2">
    <source>
        <dbReference type="Proteomes" id="UP000215914"/>
    </source>
</evidence>